<dbReference type="SUPFAM" id="SSF55729">
    <property type="entry name" value="Acyl-CoA N-acyltransferases (Nat)"/>
    <property type="match status" value="1"/>
</dbReference>
<accession>A0ABS2DTH5</accession>
<dbReference type="RefSeq" id="WP_205102486.1">
    <property type="nucleotide sequence ID" value="NZ_JACJJC010000007.1"/>
</dbReference>
<keyword evidence="1" id="KW-0808">Transferase</keyword>
<evidence type="ECO:0000256" key="2">
    <source>
        <dbReference type="ARBA" id="ARBA00023315"/>
    </source>
</evidence>
<dbReference type="Gene3D" id="3.40.630.30">
    <property type="match status" value="1"/>
</dbReference>
<keyword evidence="5" id="KW-1185">Reference proteome</keyword>
<organism evidence="4 5">
    <name type="scientific">Sutterella massiliensis</name>
    <dbReference type="NCBI Taxonomy" id="1816689"/>
    <lineage>
        <taxon>Bacteria</taxon>
        <taxon>Pseudomonadati</taxon>
        <taxon>Pseudomonadota</taxon>
        <taxon>Betaproteobacteria</taxon>
        <taxon>Burkholderiales</taxon>
        <taxon>Sutterellaceae</taxon>
        <taxon>Sutterella</taxon>
    </lineage>
</organism>
<dbReference type="InterPro" id="IPR016181">
    <property type="entry name" value="Acyl_CoA_acyltransferase"/>
</dbReference>
<name>A0ABS2DTH5_9BURK</name>
<evidence type="ECO:0000313" key="4">
    <source>
        <dbReference type="EMBL" id="MBM6704020.1"/>
    </source>
</evidence>
<proteinExistence type="predicted"/>
<evidence type="ECO:0000256" key="1">
    <source>
        <dbReference type="ARBA" id="ARBA00022679"/>
    </source>
</evidence>
<dbReference type="CDD" id="cd04301">
    <property type="entry name" value="NAT_SF"/>
    <property type="match status" value="1"/>
</dbReference>
<sequence length="141" mass="16230">MTAIHIEEGDWHSLKHECERVRLMVFVAEQKVPKDEELDEWDEASRHFVAKDERRMVLGCARLLPTGQIGRLAVLRPFRKRGVGRALLDAVLRSAKAAGMKEVFMNAQVHAEPFYERAGFVSEGERFMEAGIEHVRMRRSL</sequence>
<evidence type="ECO:0000313" key="5">
    <source>
        <dbReference type="Proteomes" id="UP000715095"/>
    </source>
</evidence>
<dbReference type="PANTHER" id="PTHR43877">
    <property type="entry name" value="AMINOALKYLPHOSPHONATE N-ACETYLTRANSFERASE-RELATED-RELATED"/>
    <property type="match status" value="1"/>
</dbReference>
<dbReference type="InterPro" id="IPR000182">
    <property type="entry name" value="GNAT_dom"/>
</dbReference>
<comment type="caution">
    <text evidence="4">The sequence shown here is derived from an EMBL/GenBank/DDBJ whole genome shotgun (WGS) entry which is preliminary data.</text>
</comment>
<keyword evidence="2" id="KW-0012">Acyltransferase</keyword>
<dbReference type="Proteomes" id="UP000715095">
    <property type="component" value="Unassembled WGS sequence"/>
</dbReference>
<evidence type="ECO:0000259" key="3">
    <source>
        <dbReference type="PROSITE" id="PS51186"/>
    </source>
</evidence>
<dbReference type="PANTHER" id="PTHR43877:SF1">
    <property type="entry name" value="ACETYLTRANSFERASE"/>
    <property type="match status" value="1"/>
</dbReference>
<protein>
    <submittedName>
        <fullName evidence="4">GNAT family N-acetyltransferase</fullName>
    </submittedName>
</protein>
<dbReference type="EMBL" id="JACJJC010000007">
    <property type="protein sequence ID" value="MBM6704020.1"/>
    <property type="molecule type" value="Genomic_DNA"/>
</dbReference>
<reference evidence="4 5" key="1">
    <citation type="journal article" date="2021" name="Sci. Rep.">
        <title>The distribution of antibiotic resistance genes in chicken gut microbiota commensals.</title>
        <authorList>
            <person name="Juricova H."/>
            <person name="Matiasovicova J."/>
            <person name="Kubasova T."/>
            <person name="Cejkova D."/>
            <person name="Rychlik I."/>
        </authorList>
    </citation>
    <scope>NUCLEOTIDE SEQUENCE [LARGE SCALE GENOMIC DNA]</scope>
    <source>
        <strain evidence="4 5">An829</strain>
    </source>
</reference>
<dbReference type="PROSITE" id="PS51186">
    <property type="entry name" value="GNAT"/>
    <property type="match status" value="1"/>
</dbReference>
<feature type="domain" description="N-acetyltransferase" evidence="3">
    <location>
        <begin position="4"/>
        <end position="141"/>
    </location>
</feature>
<dbReference type="Pfam" id="PF13673">
    <property type="entry name" value="Acetyltransf_10"/>
    <property type="match status" value="1"/>
</dbReference>
<gene>
    <name evidence="4" type="ORF">H6A60_05910</name>
</gene>
<dbReference type="InterPro" id="IPR050832">
    <property type="entry name" value="Bact_Acetyltransf"/>
</dbReference>